<name>A0A3N1D637_9ACTN</name>
<dbReference type="AlphaFoldDB" id="A0A3N1D637"/>
<feature type="domain" description="ABC1 atypical kinase-like" evidence="1">
    <location>
        <begin position="56"/>
        <end position="264"/>
    </location>
</feature>
<dbReference type="RefSeq" id="WP_123667784.1">
    <property type="nucleotide sequence ID" value="NZ_RJKE01000001.1"/>
</dbReference>
<gene>
    <name evidence="2" type="ORF">EDD29_6229</name>
</gene>
<sequence length="388" mass="41504">MRDDDLQERITRHLFEVLSELRVCVTRMARVLPLYEELLPEGAGPPYRAALTRLRGAAPVMLPGAVHLEMARDLGPDWSGLFRMFTDRPVALATHGQVHRAVWHDGREVAVKLQFPGARQALEYDLGQLDRLSPLTAVLLPGAGSVSAGLLAVLARELDTGREAEGQRAFAAAFAGDPDFRVPAVVAQAGSCLVTEWLGGRPLVAVARSGTRTERDRASLLLFRFALAAPARCGLVHLDPDPANFRLLPDGRLGVLDFGAVGAPHPPALGRLTRTAAGGRLPRIVAAARSHGLAAGGTDADLRPFAALLRSLTAFVREDTFTFSPRWVADRVNEATTPAMLTAARHLTLPADYRQTAHVLPALLAVLGALGGSGRFRDEAAAHLPGFA</sequence>
<organism evidence="2 3">
    <name type="scientific">Actinocorallia herbida</name>
    <dbReference type="NCBI Taxonomy" id="58109"/>
    <lineage>
        <taxon>Bacteria</taxon>
        <taxon>Bacillati</taxon>
        <taxon>Actinomycetota</taxon>
        <taxon>Actinomycetes</taxon>
        <taxon>Streptosporangiales</taxon>
        <taxon>Thermomonosporaceae</taxon>
        <taxon>Actinocorallia</taxon>
    </lineage>
</organism>
<dbReference type="PANTHER" id="PTHR43851">
    <property type="match status" value="1"/>
</dbReference>
<dbReference type="EMBL" id="RJKE01000001">
    <property type="protein sequence ID" value="ROO88558.1"/>
    <property type="molecule type" value="Genomic_DNA"/>
</dbReference>
<proteinExistence type="predicted"/>
<dbReference type="Proteomes" id="UP000272400">
    <property type="component" value="Unassembled WGS sequence"/>
</dbReference>
<dbReference type="Pfam" id="PF03109">
    <property type="entry name" value="ABC1"/>
    <property type="match status" value="1"/>
</dbReference>
<protein>
    <submittedName>
        <fullName evidence="2">ABC1 family protein</fullName>
    </submittedName>
</protein>
<dbReference type="PANTHER" id="PTHR43851:SF3">
    <property type="entry name" value="COENZYME Q8"/>
    <property type="match status" value="1"/>
</dbReference>
<comment type="caution">
    <text evidence="2">The sequence shown here is derived from an EMBL/GenBank/DDBJ whole genome shotgun (WGS) entry which is preliminary data.</text>
</comment>
<evidence type="ECO:0000313" key="2">
    <source>
        <dbReference type="EMBL" id="ROO88558.1"/>
    </source>
</evidence>
<dbReference type="OrthoDB" id="9795390at2"/>
<dbReference type="InterPro" id="IPR011009">
    <property type="entry name" value="Kinase-like_dom_sf"/>
</dbReference>
<evidence type="ECO:0000259" key="1">
    <source>
        <dbReference type="Pfam" id="PF03109"/>
    </source>
</evidence>
<dbReference type="InterPro" id="IPR004147">
    <property type="entry name" value="ABC1_dom"/>
</dbReference>
<dbReference type="InterPro" id="IPR051409">
    <property type="entry name" value="Atypical_kinase_ADCK"/>
</dbReference>
<dbReference type="SUPFAM" id="SSF56112">
    <property type="entry name" value="Protein kinase-like (PK-like)"/>
    <property type="match status" value="1"/>
</dbReference>
<accession>A0A3N1D637</accession>
<reference evidence="2 3" key="1">
    <citation type="submission" date="2018-11" db="EMBL/GenBank/DDBJ databases">
        <title>Sequencing the genomes of 1000 actinobacteria strains.</title>
        <authorList>
            <person name="Klenk H.-P."/>
        </authorList>
    </citation>
    <scope>NUCLEOTIDE SEQUENCE [LARGE SCALE GENOMIC DNA]</scope>
    <source>
        <strain evidence="2 3">DSM 44254</strain>
    </source>
</reference>
<keyword evidence="3" id="KW-1185">Reference proteome</keyword>
<evidence type="ECO:0000313" key="3">
    <source>
        <dbReference type="Proteomes" id="UP000272400"/>
    </source>
</evidence>